<organism evidence="3 4">
    <name type="scientific">Penicillium digitatum</name>
    <name type="common">Green mold</name>
    <dbReference type="NCBI Taxonomy" id="36651"/>
    <lineage>
        <taxon>Eukaryota</taxon>
        <taxon>Fungi</taxon>
        <taxon>Dikarya</taxon>
        <taxon>Ascomycota</taxon>
        <taxon>Pezizomycotina</taxon>
        <taxon>Eurotiomycetes</taxon>
        <taxon>Eurotiomycetidae</taxon>
        <taxon>Eurotiales</taxon>
        <taxon>Aspergillaceae</taxon>
        <taxon>Penicillium</taxon>
    </lineage>
</organism>
<evidence type="ECO:0000313" key="3">
    <source>
        <dbReference type="EMBL" id="QQK47683.1"/>
    </source>
</evidence>
<evidence type="ECO:0000313" key="4">
    <source>
        <dbReference type="Proteomes" id="UP000595662"/>
    </source>
</evidence>
<gene>
    <name evidence="3" type="ORF">Pdw03_5318</name>
</gene>
<accession>A0A7T6XV14</accession>
<dbReference type="AlphaFoldDB" id="A0A7T6XV14"/>
<dbReference type="KEGG" id="pdp:PDIP_02450"/>
<feature type="transmembrane region" description="Helical" evidence="1">
    <location>
        <begin position="47"/>
        <end position="66"/>
    </location>
</feature>
<protein>
    <submittedName>
        <fullName evidence="3">COP9 signalosome complex subunit 1</fullName>
    </submittedName>
</protein>
<evidence type="ECO:0000256" key="1">
    <source>
        <dbReference type="SAM" id="Phobius"/>
    </source>
</evidence>
<keyword evidence="1" id="KW-0812">Transmembrane</keyword>
<evidence type="ECO:0000259" key="2">
    <source>
        <dbReference type="Pfam" id="PF24808"/>
    </source>
</evidence>
<dbReference type="Pfam" id="PF24808">
    <property type="entry name" value="DUF7707"/>
    <property type="match status" value="1"/>
</dbReference>
<dbReference type="PANTHER" id="PTHR38118">
    <property type="entry name" value="ANCHORED CELL WALL PROTEIN 11-RELATED"/>
    <property type="match status" value="1"/>
</dbReference>
<dbReference type="EMBL" id="CP060779">
    <property type="protein sequence ID" value="QQK47683.1"/>
    <property type="molecule type" value="Genomic_DNA"/>
</dbReference>
<dbReference type="InterPro" id="IPR056124">
    <property type="entry name" value="DUF7707"/>
</dbReference>
<reference evidence="3 4" key="1">
    <citation type="submission" date="2020-08" db="EMBL/GenBank/DDBJ databases">
        <title>The completed genome sequence of the pathogenic ascomycete fungus Penicillium digitatum.</title>
        <authorList>
            <person name="Wang M."/>
        </authorList>
    </citation>
    <scope>NUCLEOTIDE SEQUENCE [LARGE SCALE GENOMIC DNA]</scope>
    <source>
        <strain evidence="3 4">PdW03</strain>
    </source>
</reference>
<name>A0A7T6XV14_PENDI</name>
<sequence length="235" mass="25081">MNREGGTSHHLTSTPLLLPLLVLERVQLYKLLASSCHFLILQLPPSLFNTMLSMTMFILASAATLVNSQFDPTTVPYATREAWCNSQTSACPLLCLQLPGASGTPISNTCSPTTLLYYCLCSNNVTPNASEYSQTIPYYTCTETNNQCVLKCNGDPTCQNNCRVKNPCGAQDPKRINVTTTVAIAATPTATETPVNTLVNGATGAAPRMASVDMSHVYGLCVLVGGFVAGYATLL</sequence>
<keyword evidence="1" id="KW-1133">Transmembrane helix</keyword>
<dbReference type="RefSeq" id="XP_014538994.2">
    <property type="nucleotide sequence ID" value="XM_014683508.2"/>
</dbReference>
<dbReference type="Proteomes" id="UP000595662">
    <property type="component" value="Chromosome 6"/>
</dbReference>
<keyword evidence="1" id="KW-0472">Membrane</keyword>
<proteinExistence type="predicted"/>
<feature type="domain" description="DUF7707" evidence="2">
    <location>
        <begin position="69"/>
        <end position="173"/>
    </location>
</feature>
<dbReference type="PANTHER" id="PTHR38118:SF2">
    <property type="entry name" value="CDP-ALCOHOL PHOSPHATIDYLTRANSFERASE PROTEIN"/>
    <property type="match status" value="1"/>
</dbReference>
<feature type="transmembrane region" description="Helical" evidence="1">
    <location>
        <begin position="217"/>
        <end position="234"/>
    </location>
</feature>
<dbReference type="VEuPathDB" id="FungiDB:PDIP_02450"/>
<dbReference type="GeneID" id="26228568"/>